<accession>A0A075LMV2</accession>
<keyword evidence="2" id="KW-0238">DNA-binding</keyword>
<dbReference type="Pfam" id="PF01047">
    <property type="entry name" value="MarR"/>
    <property type="match status" value="1"/>
</dbReference>
<dbReference type="EMBL" id="CP008876">
    <property type="protein sequence ID" value="AIF67674.1"/>
    <property type="molecule type" value="Genomic_DNA"/>
</dbReference>
<proteinExistence type="predicted"/>
<dbReference type="GO" id="GO:0006950">
    <property type="term" value="P:response to stress"/>
    <property type="evidence" value="ECO:0007669"/>
    <property type="project" value="TreeGrafter"/>
</dbReference>
<protein>
    <submittedName>
        <fullName evidence="5">Transcriptional regulator</fullName>
    </submittedName>
</protein>
<dbReference type="InterPro" id="IPR000835">
    <property type="entry name" value="HTH_MarR-typ"/>
</dbReference>
<dbReference type="GeneID" id="34223017"/>
<evidence type="ECO:0000313" key="6">
    <source>
        <dbReference type="Proteomes" id="UP000027980"/>
    </source>
</evidence>
<dbReference type="PROSITE" id="PS50995">
    <property type="entry name" value="HTH_MARR_2"/>
    <property type="match status" value="1"/>
</dbReference>
<evidence type="ECO:0000313" key="5">
    <source>
        <dbReference type="EMBL" id="AIF67674.1"/>
    </source>
</evidence>
<dbReference type="PRINTS" id="PR00598">
    <property type="entry name" value="HTHMARR"/>
</dbReference>
<keyword evidence="1" id="KW-0805">Transcription regulation</keyword>
<evidence type="ECO:0000256" key="1">
    <source>
        <dbReference type="ARBA" id="ARBA00023015"/>
    </source>
</evidence>
<reference evidence="5 6" key="1">
    <citation type="submission" date="2014-07" db="EMBL/GenBank/DDBJ databases">
        <title>Complete genome sequence of a moderately halophilic bacterium Terribacillus aidingensis MP602, isolated from Cryptomeria fortunei in Tianmu mountain in China.</title>
        <authorList>
            <person name="Wang Y."/>
            <person name="Lu P."/>
            <person name="Zhang L."/>
        </authorList>
    </citation>
    <scope>NUCLEOTIDE SEQUENCE [LARGE SCALE GENOMIC DNA]</scope>
    <source>
        <strain evidence="5 6">MP602</strain>
    </source>
</reference>
<dbReference type="AlphaFoldDB" id="A0A075LMV2"/>
<dbReference type="GO" id="GO:0003700">
    <property type="term" value="F:DNA-binding transcription factor activity"/>
    <property type="evidence" value="ECO:0007669"/>
    <property type="project" value="InterPro"/>
</dbReference>
<dbReference type="OrthoDB" id="9799747at2"/>
<dbReference type="SMART" id="SM00347">
    <property type="entry name" value="HTH_MARR"/>
    <property type="match status" value="1"/>
</dbReference>
<dbReference type="InterPro" id="IPR036390">
    <property type="entry name" value="WH_DNA-bd_sf"/>
</dbReference>
<dbReference type="Proteomes" id="UP000027980">
    <property type="component" value="Chromosome"/>
</dbReference>
<dbReference type="HOGENOM" id="CLU_083287_27_2_9"/>
<dbReference type="PANTHER" id="PTHR33164:SF56">
    <property type="entry name" value="HTH-TYPE TRANSCRIPTIONAL REGULATOR MHQR"/>
    <property type="match status" value="1"/>
</dbReference>
<dbReference type="KEGG" id="tap:GZ22_14195"/>
<keyword evidence="3" id="KW-0804">Transcription</keyword>
<evidence type="ECO:0000256" key="3">
    <source>
        <dbReference type="ARBA" id="ARBA00023163"/>
    </source>
</evidence>
<dbReference type="RefSeq" id="WP_038563584.1">
    <property type="nucleotide sequence ID" value="NZ_CP008876.1"/>
</dbReference>
<feature type="domain" description="HTH marR-type" evidence="4">
    <location>
        <begin position="9"/>
        <end position="141"/>
    </location>
</feature>
<dbReference type="GO" id="GO:0003677">
    <property type="term" value="F:DNA binding"/>
    <property type="evidence" value="ECO:0007669"/>
    <property type="project" value="UniProtKB-KW"/>
</dbReference>
<dbReference type="InterPro" id="IPR039422">
    <property type="entry name" value="MarR/SlyA-like"/>
</dbReference>
<dbReference type="Gene3D" id="1.10.10.10">
    <property type="entry name" value="Winged helix-like DNA-binding domain superfamily/Winged helix DNA-binding domain"/>
    <property type="match status" value="1"/>
</dbReference>
<dbReference type="PANTHER" id="PTHR33164">
    <property type="entry name" value="TRANSCRIPTIONAL REGULATOR, MARR FAMILY"/>
    <property type="match status" value="1"/>
</dbReference>
<evidence type="ECO:0000256" key="2">
    <source>
        <dbReference type="ARBA" id="ARBA00023125"/>
    </source>
</evidence>
<organism evidence="5 6">
    <name type="scientific">Terribacillus saccharophilus</name>
    <dbReference type="NCBI Taxonomy" id="361277"/>
    <lineage>
        <taxon>Bacteria</taxon>
        <taxon>Bacillati</taxon>
        <taxon>Bacillota</taxon>
        <taxon>Bacilli</taxon>
        <taxon>Bacillales</taxon>
        <taxon>Bacillaceae</taxon>
        <taxon>Terribacillus</taxon>
    </lineage>
</organism>
<name>A0A075LMV2_9BACI</name>
<dbReference type="SUPFAM" id="SSF46785">
    <property type="entry name" value="Winged helix' DNA-binding domain"/>
    <property type="match status" value="1"/>
</dbReference>
<sequence>MATDNVGLSLKLFIVLTRALQSIKKRVEEDIKKQGINLTEFAVMELLFHKGDQPIQKIGSKVLLSSSSISYVVDRLVQKEMIRRRPCPDDRRITFATLTEKGRAFMEDYFPKHEQVIHNILAGLDDDEKAQVIDHIKTLGLHAEGTSTNK</sequence>
<dbReference type="InterPro" id="IPR036388">
    <property type="entry name" value="WH-like_DNA-bd_sf"/>
</dbReference>
<gene>
    <name evidence="5" type="ORF">GZ22_14195</name>
</gene>
<evidence type="ECO:0000259" key="4">
    <source>
        <dbReference type="PROSITE" id="PS50995"/>
    </source>
</evidence>